<dbReference type="PANTHER" id="PTHR36038:SF3">
    <property type="entry name" value="OVATE FAMILY PROTEIN"/>
    <property type="match status" value="1"/>
</dbReference>
<gene>
    <name evidence="2" type="ORF">J5N97_024273</name>
</gene>
<dbReference type="AlphaFoldDB" id="A0A9D5C6E8"/>
<reference evidence="2" key="1">
    <citation type="submission" date="2021-03" db="EMBL/GenBank/DDBJ databases">
        <authorList>
            <person name="Li Z."/>
            <person name="Yang C."/>
        </authorList>
    </citation>
    <scope>NUCLEOTIDE SEQUENCE</scope>
    <source>
        <strain evidence="2">Dzin_1.0</strain>
        <tissue evidence="2">Leaf</tissue>
    </source>
</reference>
<accession>A0A9D5C6E8</accession>
<dbReference type="EMBL" id="JAGGNH010000007">
    <property type="protein sequence ID" value="KAJ0967356.1"/>
    <property type="molecule type" value="Genomic_DNA"/>
</dbReference>
<evidence type="ECO:0000256" key="1">
    <source>
        <dbReference type="SAM" id="MobiDB-lite"/>
    </source>
</evidence>
<name>A0A9D5C6E8_9LILI</name>
<reference evidence="2" key="2">
    <citation type="journal article" date="2022" name="Hortic Res">
        <title>The genome of Dioscorea zingiberensis sheds light on the biosynthesis, origin and evolution of the medicinally important diosgenin saponins.</title>
        <authorList>
            <person name="Li Y."/>
            <person name="Tan C."/>
            <person name="Li Z."/>
            <person name="Guo J."/>
            <person name="Li S."/>
            <person name="Chen X."/>
            <person name="Wang C."/>
            <person name="Dai X."/>
            <person name="Yang H."/>
            <person name="Song W."/>
            <person name="Hou L."/>
            <person name="Xu J."/>
            <person name="Tong Z."/>
            <person name="Xu A."/>
            <person name="Yuan X."/>
            <person name="Wang W."/>
            <person name="Yang Q."/>
            <person name="Chen L."/>
            <person name="Sun Z."/>
            <person name="Wang K."/>
            <person name="Pan B."/>
            <person name="Chen J."/>
            <person name="Bao Y."/>
            <person name="Liu F."/>
            <person name="Qi X."/>
            <person name="Gang D.R."/>
            <person name="Wen J."/>
            <person name="Li J."/>
        </authorList>
    </citation>
    <scope>NUCLEOTIDE SEQUENCE</scope>
    <source>
        <strain evidence="2">Dzin_1.0</strain>
    </source>
</reference>
<feature type="region of interest" description="Disordered" evidence="1">
    <location>
        <begin position="143"/>
        <end position="181"/>
    </location>
</feature>
<dbReference type="OrthoDB" id="1889663at2759"/>
<organism evidence="2 3">
    <name type="scientific">Dioscorea zingiberensis</name>
    <dbReference type="NCBI Taxonomy" id="325984"/>
    <lineage>
        <taxon>Eukaryota</taxon>
        <taxon>Viridiplantae</taxon>
        <taxon>Streptophyta</taxon>
        <taxon>Embryophyta</taxon>
        <taxon>Tracheophyta</taxon>
        <taxon>Spermatophyta</taxon>
        <taxon>Magnoliopsida</taxon>
        <taxon>Liliopsida</taxon>
        <taxon>Dioscoreales</taxon>
        <taxon>Dioscoreaceae</taxon>
        <taxon>Dioscorea</taxon>
    </lineage>
</organism>
<keyword evidence="3" id="KW-1185">Reference proteome</keyword>
<comment type="caution">
    <text evidence="2">The sequence shown here is derived from an EMBL/GenBank/DDBJ whole genome shotgun (WGS) entry which is preliminary data.</text>
</comment>
<proteinExistence type="predicted"/>
<protein>
    <submittedName>
        <fullName evidence="2">Uncharacterized protein</fullName>
    </submittedName>
</protein>
<dbReference type="Proteomes" id="UP001085076">
    <property type="component" value="Miscellaneous, Linkage group lg07"/>
</dbReference>
<sequence>MSKKSESTSTKRSVKEELKDEQVGVRDLVIYNKGGKISKYDEGGHEGNENKFFTIGPQRESCRSCFYRTLNLKNLKNIYGNQQQYGFWDNKREVQSRKDESAIVACKAPTNASANVKKSERKKVVSKMKELLKWASASKSHKEASKGWKASKNKNRAAELKTPSDHFSTISSSKTSSRWDIGSCSTSSSVFSSSSLSSSNEQISSRNLQYPVDNLQSKKEECKRTGNWICTDSQFVVLELREDRD</sequence>
<evidence type="ECO:0000313" key="2">
    <source>
        <dbReference type="EMBL" id="KAJ0967356.1"/>
    </source>
</evidence>
<evidence type="ECO:0000313" key="3">
    <source>
        <dbReference type="Proteomes" id="UP001085076"/>
    </source>
</evidence>
<dbReference type="PANTHER" id="PTHR36038">
    <property type="entry name" value="OS06G0102750 PROTEIN"/>
    <property type="match status" value="1"/>
</dbReference>